<dbReference type="InterPro" id="IPR022573">
    <property type="entry name" value="DUF2887"/>
</dbReference>
<keyword evidence="2" id="KW-1185">Reference proteome</keyword>
<gene>
    <name evidence="1" type="ORF">PMG25_11210</name>
</gene>
<dbReference type="Proteomes" id="UP001235849">
    <property type="component" value="Unassembled WGS sequence"/>
</dbReference>
<evidence type="ECO:0000313" key="1">
    <source>
        <dbReference type="EMBL" id="MDJ1174661.1"/>
    </source>
</evidence>
<dbReference type="RefSeq" id="WP_283766982.1">
    <property type="nucleotide sequence ID" value="NZ_JAQOSO010000059.1"/>
</dbReference>
<comment type="caution">
    <text evidence="1">The sequence shown here is derived from an EMBL/GenBank/DDBJ whole genome shotgun (WGS) entry which is preliminary data.</text>
</comment>
<reference evidence="1 2" key="1">
    <citation type="submission" date="2023-01" db="EMBL/GenBank/DDBJ databases">
        <title>Novel diversity within Roseofilum (Cyanobacteria; Desertifilaceae) from marine benthic mats with descriptions of four novel species.</title>
        <authorList>
            <person name="Wang Y."/>
            <person name="Berthold D.E."/>
            <person name="Hu J."/>
            <person name="Lefler F.W."/>
            <person name="Laughinghouse H.D. IV."/>
        </authorList>
    </citation>
    <scope>NUCLEOTIDE SEQUENCE [LARGE SCALE GENOMIC DNA]</scope>
    <source>
        <strain evidence="1 2">BLCC-M114</strain>
    </source>
</reference>
<organism evidence="1 2">
    <name type="scientific">Roseofilum capinflatum BLCC-M114</name>
    <dbReference type="NCBI Taxonomy" id="3022440"/>
    <lineage>
        <taxon>Bacteria</taxon>
        <taxon>Bacillati</taxon>
        <taxon>Cyanobacteriota</taxon>
        <taxon>Cyanophyceae</taxon>
        <taxon>Desertifilales</taxon>
        <taxon>Desertifilaceae</taxon>
        <taxon>Roseofilum</taxon>
        <taxon>Roseofilum capinflatum</taxon>
    </lineage>
</organism>
<protein>
    <submittedName>
        <fullName evidence="1">DUF2887 domain-containing protein</fullName>
    </submittedName>
</protein>
<sequence>MKTDTLFYKVFQDFPQFFFEVCGLPPTRANLYTFTE</sequence>
<evidence type="ECO:0000313" key="2">
    <source>
        <dbReference type="Proteomes" id="UP001235849"/>
    </source>
</evidence>
<accession>A0ABT7B669</accession>
<dbReference type="EMBL" id="JAQOSO010000059">
    <property type="protein sequence ID" value="MDJ1174661.1"/>
    <property type="molecule type" value="Genomic_DNA"/>
</dbReference>
<proteinExistence type="predicted"/>
<dbReference type="Pfam" id="PF11103">
    <property type="entry name" value="DUF2887"/>
    <property type="match status" value="1"/>
</dbReference>
<name>A0ABT7B669_9CYAN</name>